<organism evidence="2 3">
    <name type="scientific">Macrolepiota fuliginosa MF-IS2</name>
    <dbReference type="NCBI Taxonomy" id="1400762"/>
    <lineage>
        <taxon>Eukaryota</taxon>
        <taxon>Fungi</taxon>
        <taxon>Dikarya</taxon>
        <taxon>Basidiomycota</taxon>
        <taxon>Agaricomycotina</taxon>
        <taxon>Agaricomycetes</taxon>
        <taxon>Agaricomycetidae</taxon>
        <taxon>Agaricales</taxon>
        <taxon>Agaricineae</taxon>
        <taxon>Agaricaceae</taxon>
        <taxon>Macrolepiota</taxon>
    </lineage>
</organism>
<dbReference type="Proteomes" id="UP000807342">
    <property type="component" value="Unassembled WGS sequence"/>
</dbReference>
<name>A0A9P5WWA8_9AGAR</name>
<dbReference type="EMBL" id="MU154449">
    <property type="protein sequence ID" value="KAF9439397.1"/>
    <property type="molecule type" value="Genomic_DNA"/>
</dbReference>
<gene>
    <name evidence="2" type="ORF">P691DRAFT_769921</name>
</gene>
<reference evidence="2" key="1">
    <citation type="submission" date="2020-11" db="EMBL/GenBank/DDBJ databases">
        <authorList>
            <consortium name="DOE Joint Genome Institute"/>
            <person name="Ahrendt S."/>
            <person name="Riley R."/>
            <person name="Andreopoulos W."/>
            <person name="Labutti K."/>
            <person name="Pangilinan J."/>
            <person name="Ruiz-Duenas F.J."/>
            <person name="Barrasa J.M."/>
            <person name="Sanchez-Garcia M."/>
            <person name="Camarero S."/>
            <person name="Miyauchi S."/>
            <person name="Serrano A."/>
            <person name="Linde D."/>
            <person name="Babiker R."/>
            <person name="Drula E."/>
            <person name="Ayuso-Fernandez I."/>
            <person name="Pacheco R."/>
            <person name="Padilla G."/>
            <person name="Ferreira P."/>
            <person name="Barriuso J."/>
            <person name="Kellner H."/>
            <person name="Castanera R."/>
            <person name="Alfaro M."/>
            <person name="Ramirez L."/>
            <person name="Pisabarro A.G."/>
            <person name="Kuo A."/>
            <person name="Tritt A."/>
            <person name="Lipzen A."/>
            <person name="He G."/>
            <person name="Yan M."/>
            <person name="Ng V."/>
            <person name="Cullen D."/>
            <person name="Martin F."/>
            <person name="Rosso M.-N."/>
            <person name="Henrissat B."/>
            <person name="Hibbett D."/>
            <person name="Martinez A.T."/>
            <person name="Grigoriev I.V."/>
        </authorList>
    </citation>
    <scope>NUCLEOTIDE SEQUENCE</scope>
    <source>
        <strain evidence="2">MF-IS2</strain>
    </source>
</reference>
<feature type="non-terminal residue" evidence="2">
    <location>
        <position position="270"/>
    </location>
</feature>
<evidence type="ECO:0000313" key="3">
    <source>
        <dbReference type="Proteomes" id="UP000807342"/>
    </source>
</evidence>
<dbReference type="AlphaFoldDB" id="A0A9P5WWA8"/>
<dbReference type="OrthoDB" id="2947350at2759"/>
<feature type="region of interest" description="Disordered" evidence="1">
    <location>
        <begin position="206"/>
        <end position="270"/>
    </location>
</feature>
<feature type="compositionally biased region" description="Low complexity" evidence="1">
    <location>
        <begin position="255"/>
        <end position="270"/>
    </location>
</feature>
<protein>
    <submittedName>
        <fullName evidence="2">Uncharacterized protein</fullName>
    </submittedName>
</protein>
<proteinExistence type="predicted"/>
<evidence type="ECO:0000313" key="2">
    <source>
        <dbReference type="EMBL" id="KAF9439397.1"/>
    </source>
</evidence>
<comment type="caution">
    <text evidence="2">The sequence shown here is derived from an EMBL/GenBank/DDBJ whole genome shotgun (WGS) entry which is preliminary data.</text>
</comment>
<evidence type="ECO:0000256" key="1">
    <source>
        <dbReference type="SAM" id="MobiDB-lite"/>
    </source>
</evidence>
<accession>A0A9P5WWA8</accession>
<sequence length="270" mass="29880">MNATLSNLSSLKLVELTTISIWFSANLTLDTVAEVLIHNGVDPREIDHSYTFGVNYLDQIYINDPIHCSLFDVADNHCLHALQLHGVPPVIPEFNGWTLPSKIDLIQMYYFESRIRSEKNHKIMDVSGWRIVGDPYHPFIISNQQYPQSIRDFWESVSECRPQSFRYKSLGLAAPLSSLNSNIAGSSSLAPGNGFTTIEQEAPPLDETVEPDSLPLDNEPVDIDAPKSTSMMVNMLPYGEASPATAGHTMPEPQSTSEDISSSGESTPQQ</sequence>
<keyword evidence="3" id="KW-1185">Reference proteome</keyword>